<dbReference type="Pfam" id="PF03401">
    <property type="entry name" value="TctC"/>
    <property type="match status" value="1"/>
</dbReference>
<dbReference type="EMBL" id="FWXJ01000007">
    <property type="protein sequence ID" value="SMC54771.1"/>
    <property type="molecule type" value="Genomic_DNA"/>
</dbReference>
<keyword evidence="4" id="KW-1185">Reference proteome</keyword>
<evidence type="ECO:0000313" key="3">
    <source>
        <dbReference type="EMBL" id="SMC54771.1"/>
    </source>
</evidence>
<dbReference type="CDD" id="cd07012">
    <property type="entry name" value="PBP2_Bug_TTT"/>
    <property type="match status" value="1"/>
</dbReference>
<name>A0A1W2A2V1_9BURK</name>
<keyword evidence="3" id="KW-0675">Receptor</keyword>
<dbReference type="PANTHER" id="PTHR42928:SF5">
    <property type="entry name" value="BLR1237 PROTEIN"/>
    <property type="match status" value="1"/>
</dbReference>
<gene>
    <name evidence="3" type="ORF">SAMN06296008_10742</name>
</gene>
<dbReference type="PIRSF" id="PIRSF017082">
    <property type="entry name" value="YflP"/>
    <property type="match status" value="1"/>
</dbReference>
<proteinExistence type="inferred from homology"/>
<dbReference type="RefSeq" id="WP_084283565.1">
    <property type="nucleotide sequence ID" value="NZ_FWXJ01000007.1"/>
</dbReference>
<dbReference type="AlphaFoldDB" id="A0A1W2A2V1"/>
<accession>A0A1W2A2V1</accession>
<evidence type="ECO:0000256" key="1">
    <source>
        <dbReference type="ARBA" id="ARBA00006987"/>
    </source>
</evidence>
<dbReference type="Gene3D" id="3.40.190.10">
    <property type="entry name" value="Periplasmic binding protein-like II"/>
    <property type="match status" value="1"/>
</dbReference>
<dbReference type="Gene3D" id="3.40.190.150">
    <property type="entry name" value="Bordetella uptake gene, domain 1"/>
    <property type="match status" value="1"/>
</dbReference>
<dbReference type="PANTHER" id="PTHR42928">
    <property type="entry name" value="TRICARBOXYLATE-BINDING PROTEIN"/>
    <property type="match status" value="1"/>
</dbReference>
<feature type="signal peptide" evidence="2">
    <location>
        <begin position="1"/>
        <end position="25"/>
    </location>
</feature>
<dbReference type="OrthoDB" id="8627641at2"/>
<dbReference type="STRING" id="1938817.SAMN06296008_10742"/>
<organism evidence="3 4">
    <name type="scientific">Polynucleobacter kasalickyi</name>
    <dbReference type="NCBI Taxonomy" id="1938817"/>
    <lineage>
        <taxon>Bacteria</taxon>
        <taxon>Pseudomonadati</taxon>
        <taxon>Pseudomonadota</taxon>
        <taxon>Betaproteobacteria</taxon>
        <taxon>Burkholderiales</taxon>
        <taxon>Burkholderiaceae</taxon>
        <taxon>Polynucleobacter</taxon>
    </lineage>
</organism>
<evidence type="ECO:0000313" key="4">
    <source>
        <dbReference type="Proteomes" id="UP000192708"/>
    </source>
</evidence>
<dbReference type="InterPro" id="IPR005064">
    <property type="entry name" value="BUG"/>
</dbReference>
<feature type="chain" id="PRO_5012213031" evidence="2">
    <location>
        <begin position="26"/>
        <end position="326"/>
    </location>
</feature>
<protein>
    <submittedName>
        <fullName evidence="3">Tripartite-type tricarboxylate transporter, receptor component TctC</fullName>
    </submittedName>
</protein>
<reference evidence="3 4" key="1">
    <citation type="submission" date="2017-04" db="EMBL/GenBank/DDBJ databases">
        <authorList>
            <person name="Afonso C.L."/>
            <person name="Miller P.J."/>
            <person name="Scott M.A."/>
            <person name="Spackman E."/>
            <person name="Goraichik I."/>
            <person name="Dimitrov K.M."/>
            <person name="Suarez D.L."/>
            <person name="Swayne D.E."/>
        </authorList>
    </citation>
    <scope>NUCLEOTIDE SEQUENCE [LARGE SCALE GENOMIC DNA]</scope>
    <source>
        <strain evidence="3 4">VK13</strain>
    </source>
</reference>
<dbReference type="InterPro" id="IPR042100">
    <property type="entry name" value="Bug_dom1"/>
</dbReference>
<dbReference type="SUPFAM" id="SSF53850">
    <property type="entry name" value="Periplasmic binding protein-like II"/>
    <property type="match status" value="1"/>
</dbReference>
<keyword evidence="2" id="KW-0732">Signal</keyword>
<evidence type="ECO:0000256" key="2">
    <source>
        <dbReference type="SAM" id="SignalP"/>
    </source>
</evidence>
<sequence length="326" mass="35111">MNNSHWKFRVAIGIFCAITSSLGVAQGNSYPNRPIKIVIPFPPGNTTDIMTRMIAPKLQEAMGQAIVVENRAGASGTIGMDFVAKSKPDGYTIVASQGGNMVVLPHTSKTIPYNPIKDFAPISLSTANYLVVISNKDVPFKTVGEMIAWAKANPGKLTVGSNGEGGFPHLTFEHLAKAGDFTFTHVPYKGSAAVITDMAGGQVMLGIDGVSGPTPHIRSGLIKLLAVTNKVRVKDWPNTPAVAETLTGWDSNGWFGYSAPAGTPKEIVQRLNTEINKAMRSPEIVEQMAQYGLTVVTESPEYFAQELLKDYNKYGKLVKDIGYQAH</sequence>
<dbReference type="Proteomes" id="UP000192708">
    <property type="component" value="Unassembled WGS sequence"/>
</dbReference>
<comment type="similarity">
    <text evidence="1">Belongs to the UPF0065 (bug) family.</text>
</comment>